<dbReference type="CDD" id="cd13134">
    <property type="entry name" value="MATE_like_8"/>
    <property type="match status" value="1"/>
</dbReference>
<dbReference type="InterPro" id="IPR048279">
    <property type="entry name" value="MdtK-like"/>
</dbReference>
<feature type="transmembrane region" description="Helical" evidence="7">
    <location>
        <begin position="70"/>
        <end position="93"/>
    </location>
</feature>
<comment type="subcellular location">
    <subcellularLocation>
        <location evidence="1">Cell membrane</location>
        <topology evidence="1">Multi-pass membrane protein</topology>
    </subcellularLocation>
</comment>
<feature type="transmembrane region" description="Helical" evidence="7">
    <location>
        <begin position="429"/>
        <end position="451"/>
    </location>
</feature>
<gene>
    <name evidence="8" type="ORF">D3P08_20730</name>
</gene>
<feature type="transmembrane region" description="Helical" evidence="7">
    <location>
        <begin position="181"/>
        <end position="200"/>
    </location>
</feature>
<feature type="transmembrane region" description="Helical" evidence="7">
    <location>
        <begin position="300"/>
        <end position="320"/>
    </location>
</feature>
<dbReference type="NCBIfam" id="TIGR00797">
    <property type="entry name" value="matE"/>
    <property type="match status" value="1"/>
</dbReference>
<dbReference type="InterPro" id="IPR002528">
    <property type="entry name" value="MATE_fam"/>
</dbReference>
<dbReference type="AlphaFoldDB" id="A0A3A1UNZ5"/>
<dbReference type="GO" id="GO:0005886">
    <property type="term" value="C:plasma membrane"/>
    <property type="evidence" value="ECO:0007669"/>
    <property type="project" value="UniProtKB-SubCell"/>
</dbReference>
<keyword evidence="9" id="KW-1185">Reference proteome</keyword>
<dbReference type="PIRSF" id="PIRSF006603">
    <property type="entry name" value="DinF"/>
    <property type="match status" value="1"/>
</dbReference>
<comment type="caution">
    <text evidence="8">The sequence shown here is derived from an EMBL/GenBank/DDBJ whole genome shotgun (WGS) entry which is preliminary data.</text>
</comment>
<evidence type="ECO:0000256" key="7">
    <source>
        <dbReference type="SAM" id="Phobius"/>
    </source>
</evidence>
<sequence length="480" mass="52178">MQEEIERTAAVRIHALEDGNLTEKAKKLTLWALAWPIFIELFLQFLLGAADTLMVSRISDDAVAVVGFSNQLFSAVTTLFVTVASGAGILIAQKLGARKSEDARTIGIMSLTVSCTIGLALSVVLYLFPKQISSWLQLPDELLPLAETYVSIVGGGMVLVAVMSALSTAIRNTGNTKGPMFIAIGMNVVHVVMNYGFIFGELGFPEWGLKGVALSTVISRLLAVLVLLFMFLHAFVRPIRLRDLKQFDRGLFGEIMRIGWPLGVNMSCWVFSQMAIYAYIAMIGSSELAARTYMNTLESFCFMLGYSIALALQIQIAHLFGAGRMREAYKTAYRALGIGLSIVIVNAAIIYMIGKPVLGLFTKDEAIIAFGVSLLGLNILLQPGKMLNMAIQNALNAVGDTRFTMWISLGSLSIIASGVSYWLGIGLGWGLTGIYIAMILDEYVRGTLALIRWRGRKKLREAAGEMSEGNVSASGIRLEA</sequence>
<feature type="transmembrane region" description="Helical" evidence="7">
    <location>
        <begin position="403"/>
        <end position="423"/>
    </location>
</feature>
<dbReference type="Pfam" id="PF01554">
    <property type="entry name" value="MatE"/>
    <property type="match status" value="2"/>
</dbReference>
<evidence type="ECO:0000256" key="6">
    <source>
        <dbReference type="ARBA" id="ARBA00023136"/>
    </source>
</evidence>
<dbReference type="EMBL" id="QXQA01000015">
    <property type="protein sequence ID" value="RIX50278.1"/>
    <property type="molecule type" value="Genomic_DNA"/>
</dbReference>
<feature type="transmembrane region" description="Helical" evidence="7">
    <location>
        <begin position="28"/>
        <end position="50"/>
    </location>
</feature>
<evidence type="ECO:0000313" key="8">
    <source>
        <dbReference type="EMBL" id="RIX50278.1"/>
    </source>
</evidence>
<feature type="transmembrane region" description="Helical" evidence="7">
    <location>
        <begin position="105"/>
        <end position="128"/>
    </location>
</feature>
<evidence type="ECO:0000256" key="4">
    <source>
        <dbReference type="ARBA" id="ARBA00022692"/>
    </source>
</evidence>
<feature type="transmembrane region" description="Helical" evidence="7">
    <location>
        <begin position="257"/>
        <end position="280"/>
    </location>
</feature>
<keyword evidence="5 7" id="KW-1133">Transmembrane helix</keyword>
<evidence type="ECO:0000256" key="3">
    <source>
        <dbReference type="ARBA" id="ARBA00022475"/>
    </source>
</evidence>
<proteinExistence type="predicted"/>
<feature type="transmembrane region" description="Helical" evidence="7">
    <location>
        <begin position="148"/>
        <end position="169"/>
    </location>
</feature>
<keyword evidence="6 7" id="KW-0472">Membrane</keyword>
<organism evidence="8 9">
    <name type="scientific">Paenibacillus nanensis</name>
    <dbReference type="NCBI Taxonomy" id="393251"/>
    <lineage>
        <taxon>Bacteria</taxon>
        <taxon>Bacillati</taxon>
        <taxon>Bacillota</taxon>
        <taxon>Bacilli</taxon>
        <taxon>Bacillales</taxon>
        <taxon>Paenibacillaceae</taxon>
        <taxon>Paenibacillus</taxon>
    </lineage>
</organism>
<feature type="transmembrane region" description="Helical" evidence="7">
    <location>
        <begin position="332"/>
        <end position="354"/>
    </location>
</feature>
<feature type="transmembrane region" description="Helical" evidence="7">
    <location>
        <begin position="212"/>
        <end position="236"/>
    </location>
</feature>
<dbReference type="GO" id="GO:0042910">
    <property type="term" value="F:xenobiotic transmembrane transporter activity"/>
    <property type="evidence" value="ECO:0007669"/>
    <property type="project" value="InterPro"/>
</dbReference>
<feature type="transmembrane region" description="Helical" evidence="7">
    <location>
        <begin position="366"/>
        <end position="382"/>
    </location>
</feature>
<evidence type="ECO:0000313" key="9">
    <source>
        <dbReference type="Proteomes" id="UP000266482"/>
    </source>
</evidence>
<keyword evidence="3" id="KW-1003">Cell membrane</keyword>
<dbReference type="GO" id="GO:0015297">
    <property type="term" value="F:antiporter activity"/>
    <property type="evidence" value="ECO:0007669"/>
    <property type="project" value="InterPro"/>
</dbReference>
<reference evidence="8 9" key="1">
    <citation type="submission" date="2018-09" db="EMBL/GenBank/DDBJ databases">
        <title>Paenibacillus aracenensis nov. sp. isolated from a cave in southern Spain.</title>
        <authorList>
            <person name="Jurado V."/>
            <person name="Gutierrez-Patricio S."/>
            <person name="Gonzalez-Pimentel J.L."/>
            <person name="Miller A.Z."/>
            <person name="Laiz L."/>
            <person name="Saiz-Jimenez C."/>
        </authorList>
    </citation>
    <scope>NUCLEOTIDE SEQUENCE [LARGE SCALE GENOMIC DNA]</scope>
    <source>
        <strain evidence="8 9">DSM 22867</strain>
    </source>
</reference>
<dbReference type="Proteomes" id="UP000266482">
    <property type="component" value="Unassembled WGS sequence"/>
</dbReference>
<keyword evidence="4 7" id="KW-0812">Transmembrane</keyword>
<dbReference type="PANTHER" id="PTHR42925:SF2">
    <property type="entry name" value="NA+ DRIVEN MULTIDRUG EFFLUX PUMP"/>
    <property type="match status" value="1"/>
</dbReference>
<evidence type="ECO:0000256" key="5">
    <source>
        <dbReference type="ARBA" id="ARBA00022989"/>
    </source>
</evidence>
<protein>
    <submittedName>
        <fullName evidence="8">MATE family efflux transporter</fullName>
    </submittedName>
</protein>
<evidence type="ECO:0000256" key="1">
    <source>
        <dbReference type="ARBA" id="ARBA00004651"/>
    </source>
</evidence>
<dbReference type="OrthoDB" id="9806302at2"/>
<dbReference type="InterPro" id="IPR047135">
    <property type="entry name" value="YsiQ"/>
</dbReference>
<accession>A0A3A1UNZ5</accession>
<name>A0A3A1UNZ5_9BACL</name>
<evidence type="ECO:0000256" key="2">
    <source>
        <dbReference type="ARBA" id="ARBA00022448"/>
    </source>
</evidence>
<keyword evidence="2" id="KW-0813">Transport</keyword>
<dbReference type="PANTHER" id="PTHR42925">
    <property type="entry name" value="MULTIDRUG AND TOXIN EFFLUX PROTEIN MATE FAMILY"/>
    <property type="match status" value="1"/>
</dbReference>